<reference evidence="1" key="1">
    <citation type="submission" date="2014-09" db="EMBL/GenBank/DDBJ databases">
        <authorList>
            <person name="Magalhaes I.L.F."/>
            <person name="Oliveira U."/>
            <person name="Santos F.R."/>
            <person name="Vidigal T.H.D.A."/>
            <person name="Brescovit A.D."/>
            <person name="Santos A.J."/>
        </authorList>
    </citation>
    <scope>NUCLEOTIDE SEQUENCE</scope>
    <source>
        <tissue evidence="1">Shoot tissue taken approximately 20 cm above the soil surface</tissue>
    </source>
</reference>
<proteinExistence type="predicted"/>
<reference evidence="1" key="2">
    <citation type="journal article" date="2015" name="Data Brief">
        <title>Shoot transcriptome of the giant reed, Arundo donax.</title>
        <authorList>
            <person name="Barrero R.A."/>
            <person name="Guerrero F.D."/>
            <person name="Moolhuijzen P."/>
            <person name="Goolsby J.A."/>
            <person name="Tidwell J."/>
            <person name="Bellgard S.E."/>
            <person name="Bellgard M.I."/>
        </authorList>
    </citation>
    <scope>NUCLEOTIDE SEQUENCE</scope>
    <source>
        <tissue evidence="1">Shoot tissue taken approximately 20 cm above the soil surface</tissue>
    </source>
</reference>
<dbReference type="AlphaFoldDB" id="A0A0A9EA03"/>
<sequence>MNMQVRDCYSNPPPCRATGYRGCKGAQLGAHTKWCVGYSCSAPL</sequence>
<evidence type="ECO:0000313" key="1">
    <source>
        <dbReference type="EMBL" id="JAD94725.1"/>
    </source>
</evidence>
<name>A0A0A9EA03_ARUDO</name>
<organism evidence="1">
    <name type="scientific">Arundo donax</name>
    <name type="common">Giant reed</name>
    <name type="synonym">Donax arundinaceus</name>
    <dbReference type="NCBI Taxonomy" id="35708"/>
    <lineage>
        <taxon>Eukaryota</taxon>
        <taxon>Viridiplantae</taxon>
        <taxon>Streptophyta</taxon>
        <taxon>Embryophyta</taxon>
        <taxon>Tracheophyta</taxon>
        <taxon>Spermatophyta</taxon>
        <taxon>Magnoliopsida</taxon>
        <taxon>Liliopsida</taxon>
        <taxon>Poales</taxon>
        <taxon>Poaceae</taxon>
        <taxon>PACMAD clade</taxon>
        <taxon>Arundinoideae</taxon>
        <taxon>Arundineae</taxon>
        <taxon>Arundo</taxon>
    </lineage>
</organism>
<dbReference type="EMBL" id="GBRH01203170">
    <property type="protein sequence ID" value="JAD94725.1"/>
    <property type="molecule type" value="Transcribed_RNA"/>
</dbReference>
<protein>
    <submittedName>
        <fullName evidence="1">Uncharacterized protein</fullName>
    </submittedName>
</protein>
<accession>A0A0A9EA03</accession>